<dbReference type="InterPro" id="IPR006680">
    <property type="entry name" value="Amidohydro-rel"/>
</dbReference>
<evidence type="ECO:0000259" key="1">
    <source>
        <dbReference type="Pfam" id="PF04909"/>
    </source>
</evidence>
<gene>
    <name evidence="2" type="ORF">BJY18_006764</name>
</gene>
<feature type="domain" description="Amidohydrolase-related" evidence="1">
    <location>
        <begin position="7"/>
        <end position="285"/>
    </location>
</feature>
<accession>A0A840J6F4</accession>
<evidence type="ECO:0000313" key="3">
    <source>
        <dbReference type="Proteomes" id="UP000581769"/>
    </source>
</evidence>
<dbReference type="Gene3D" id="3.20.20.140">
    <property type="entry name" value="Metal-dependent hydrolases"/>
    <property type="match status" value="1"/>
</dbReference>
<dbReference type="SUPFAM" id="SSF51556">
    <property type="entry name" value="Metallo-dependent hydrolases"/>
    <property type="match status" value="1"/>
</dbReference>
<organism evidence="2 3">
    <name type="scientific">Amycolatopsis jiangsuensis</name>
    <dbReference type="NCBI Taxonomy" id="1181879"/>
    <lineage>
        <taxon>Bacteria</taxon>
        <taxon>Bacillati</taxon>
        <taxon>Actinomycetota</taxon>
        <taxon>Actinomycetes</taxon>
        <taxon>Pseudonocardiales</taxon>
        <taxon>Pseudonocardiaceae</taxon>
        <taxon>Amycolatopsis</taxon>
    </lineage>
</organism>
<dbReference type="RefSeq" id="WP_184783841.1">
    <property type="nucleotide sequence ID" value="NZ_JACHMG010000001.1"/>
</dbReference>
<dbReference type="AlphaFoldDB" id="A0A840J6F4"/>
<dbReference type="InterPro" id="IPR052358">
    <property type="entry name" value="Aro_Compnd_Degr_Hydrolases"/>
</dbReference>
<dbReference type="Proteomes" id="UP000581769">
    <property type="component" value="Unassembled WGS sequence"/>
</dbReference>
<dbReference type="PANTHER" id="PTHR35563">
    <property type="entry name" value="BARREL METAL-DEPENDENT HYDROLASE, PUTATIVE (AFU_ORTHOLOGUE AFUA_1G16240)-RELATED"/>
    <property type="match status" value="1"/>
</dbReference>
<proteinExistence type="predicted"/>
<dbReference type="Pfam" id="PF04909">
    <property type="entry name" value="Amidohydro_2"/>
    <property type="match status" value="1"/>
</dbReference>
<dbReference type="EMBL" id="JACHMG010000001">
    <property type="protein sequence ID" value="MBB4689279.1"/>
    <property type="molecule type" value="Genomic_DNA"/>
</dbReference>
<protein>
    <submittedName>
        <fullName evidence="2">Putative TIM-barrel fold metal-dependent hydrolase</fullName>
    </submittedName>
</protein>
<keyword evidence="3" id="KW-1185">Reference proteome</keyword>
<reference evidence="2 3" key="1">
    <citation type="submission" date="2020-08" db="EMBL/GenBank/DDBJ databases">
        <title>Sequencing the genomes of 1000 actinobacteria strains.</title>
        <authorList>
            <person name="Klenk H.-P."/>
        </authorList>
    </citation>
    <scope>NUCLEOTIDE SEQUENCE [LARGE SCALE GENOMIC DNA]</scope>
    <source>
        <strain evidence="2 3">DSM 45859</strain>
    </source>
</reference>
<dbReference type="PANTHER" id="PTHR35563:SF2">
    <property type="entry name" value="BARREL METAL-DEPENDENT HYDROLASE, PUTATIVE (AFU_ORTHOLOGUE AFUA_1G16240)-RELATED"/>
    <property type="match status" value="1"/>
</dbReference>
<name>A0A840J6F4_9PSEU</name>
<sequence length="289" mass="31528">MTPWYFDTHTHAVSGDTGSYPVRPLGGIRSGWSRTRPVDGDGLIAELDAAGVRHAALVQASTVYGFDNRYAADVLARYPDRLVGVCSVDFVSDEAVHDLKYWIEDRGFRGVRIRIADGDTKVNASARVTLSDERMRAVWDYVDDHGVPVCVQMHSKNTPELLGVLEEHPALTIVLDHAGRPDASGAPDYPMLAELEQLARFTGVHLKITPGALRRLGNEPGADVEAVLRRLAQKFGTGHLMWGSDFPAAEGSLRQSRALVESALSWLPETERQAVLGHTAARVYGVHAG</sequence>
<dbReference type="GO" id="GO:0016787">
    <property type="term" value="F:hydrolase activity"/>
    <property type="evidence" value="ECO:0007669"/>
    <property type="project" value="UniProtKB-KW"/>
</dbReference>
<evidence type="ECO:0000313" key="2">
    <source>
        <dbReference type="EMBL" id="MBB4689279.1"/>
    </source>
</evidence>
<dbReference type="InterPro" id="IPR032466">
    <property type="entry name" value="Metal_Hydrolase"/>
</dbReference>
<comment type="caution">
    <text evidence="2">The sequence shown here is derived from an EMBL/GenBank/DDBJ whole genome shotgun (WGS) entry which is preliminary data.</text>
</comment>
<keyword evidence="2" id="KW-0378">Hydrolase</keyword>